<reference evidence="7 8" key="1">
    <citation type="submission" date="2019-08" db="EMBL/GenBank/DDBJ databases">
        <title>Complete genome sequence of Candidatus Uab amorphum.</title>
        <authorList>
            <person name="Shiratori T."/>
            <person name="Suzuki S."/>
            <person name="Kakizawa Y."/>
            <person name="Ishida K."/>
        </authorList>
    </citation>
    <scope>NUCLEOTIDE SEQUENCE [LARGE SCALE GENOMIC DNA]</scope>
    <source>
        <strain evidence="7 8">SRT547</strain>
    </source>
</reference>
<dbReference type="Pfam" id="PF00501">
    <property type="entry name" value="AMP-binding"/>
    <property type="match status" value="4"/>
</dbReference>
<dbReference type="InterPro" id="IPR010060">
    <property type="entry name" value="NRPS_synth"/>
</dbReference>
<dbReference type="InterPro" id="IPR001242">
    <property type="entry name" value="Condensation_dom"/>
</dbReference>
<dbReference type="SUPFAM" id="SSF47336">
    <property type="entry name" value="ACP-like"/>
    <property type="match status" value="3"/>
</dbReference>
<dbReference type="RefSeq" id="WP_151967342.1">
    <property type="nucleotide sequence ID" value="NZ_AP019860.1"/>
</dbReference>
<feature type="domain" description="Carrier" evidence="6">
    <location>
        <begin position="1583"/>
        <end position="1657"/>
    </location>
</feature>
<dbReference type="EMBL" id="AP019860">
    <property type="protein sequence ID" value="BBM83127.1"/>
    <property type="molecule type" value="Genomic_DNA"/>
</dbReference>
<dbReference type="InterPro" id="IPR023213">
    <property type="entry name" value="CAT-like_dom_sf"/>
</dbReference>
<proteinExistence type="inferred from homology"/>
<dbReference type="CDD" id="cd19531">
    <property type="entry name" value="LCL_NRPS-like"/>
    <property type="match status" value="2"/>
</dbReference>
<dbReference type="PROSITE" id="PS00012">
    <property type="entry name" value="PHOSPHOPANTETHEINE"/>
    <property type="match status" value="2"/>
</dbReference>
<dbReference type="Pfam" id="PF00550">
    <property type="entry name" value="PP-binding"/>
    <property type="match status" value="3"/>
</dbReference>
<dbReference type="SUPFAM" id="SSF52777">
    <property type="entry name" value="CoA-dependent acyltransferases"/>
    <property type="match status" value="8"/>
</dbReference>
<dbReference type="InterPro" id="IPR006162">
    <property type="entry name" value="Ppantetheine_attach_site"/>
</dbReference>
<evidence type="ECO:0000256" key="2">
    <source>
        <dbReference type="ARBA" id="ARBA00006432"/>
    </source>
</evidence>
<keyword evidence="4" id="KW-0597">Phosphoprotein</keyword>
<keyword evidence="5" id="KW-0677">Repeat</keyword>
<evidence type="ECO:0000256" key="1">
    <source>
        <dbReference type="ARBA" id="ARBA00001957"/>
    </source>
</evidence>
<dbReference type="Gene3D" id="1.10.1200.10">
    <property type="entry name" value="ACP-like"/>
    <property type="match status" value="4"/>
</dbReference>
<dbReference type="InterPro" id="IPR020806">
    <property type="entry name" value="PKS_PP-bd"/>
</dbReference>
<dbReference type="Gene3D" id="3.30.559.10">
    <property type="entry name" value="Chloramphenicol acetyltransferase-like domain"/>
    <property type="match status" value="4"/>
</dbReference>
<evidence type="ECO:0000256" key="3">
    <source>
        <dbReference type="ARBA" id="ARBA00022450"/>
    </source>
</evidence>
<comment type="cofactor">
    <cofactor evidence="1">
        <name>pantetheine 4'-phosphate</name>
        <dbReference type="ChEBI" id="CHEBI:47942"/>
    </cofactor>
</comment>
<name>A0A5S9IKC7_UABAM</name>
<dbReference type="KEGG" id="uam:UABAM_01478"/>
<evidence type="ECO:0000256" key="5">
    <source>
        <dbReference type="ARBA" id="ARBA00022737"/>
    </source>
</evidence>
<dbReference type="InterPro" id="IPR010071">
    <property type="entry name" value="AA_adenyl_dom"/>
</dbReference>
<protein>
    <submittedName>
        <fullName evidence="7">Non-ribosomal peptide synthetase</fullName>
    </submittedName>
</protein>
<sequence length="4196" mass="478747">MKTNKLEASLCEWNRTQKKLNYKQCLHQIVERSPAPAQKKAVVSARGDLTYQELYTLSNKIGHKLRECQVKPNQLVAVVMEKGWEQVAAVVGILKAGAAYLPVSVFEPQQRMHKILEHGQVKIVLTQSDHKQTCKWPENIKVFAVDDNSEWQNSGTENLQTVQSHEDLAYVIFTSGSTGMPKGVMIDHQGALNTILDINQRFDVNEQDSVLSLSALSFDLSVYDIFGVLGAGGTVVLPGEQEVREPTKWLEWMEKCDVSLWNTVPALMHLLVDFLETNKAKQTFQLRLILMSGDWIPLELPAKIRKHCGENAQQISLGGATEGSIWSILYPIEKIDPSWKSIPYGKPMWNQSFHILDKFLQPVPVGVVGELHIGGVGVAKGYWRDTSRTAASFIEYPQTGEILYKTGDMGRYFADGNIEFLGRVDDQVKIRGFRIELGEIEAALGSHPHIEQPVVTVREVQGQKHLAAYYISSRSLDREDLHSYMSERLPFYMVPSAFMAVEKMPLSANGKVDVQALPKIQLQTAYLAPGNQMESKLAAIWCEVLKLMQVGVNDNFFQIGGNSLRAMQVAARIRSQLKLECPVVHLFEHTTVKKLAQFLQTQKDNLTTAISIERDVEAPLLLSFAQQRLWFIDQYEEQSALYNIPIAFKIEGNLDIQVLQSALQTLVQRHASLRTTFFSEGGVPAIAIAESVKFSLAVHKVRKADLTQNIYKEIHTPFDLRTGPLFRATLLQIVDTTSPEFVLCIVKHHIISDGLSVVIFVHELQDLYANGIKHQVTQLGDLPVEYSDYARWQREYLHGGILDQQIQYWRQKLQGYENLQLPTDFMRPKVLGHKGLIHTFEIGNHSRALQRITNEIGGTFFTILLSALKVVLHRYSGQSDIVVGTPVAGRTHDSIENVIGLFVNTLVLRSDLSGNPNFIDVIKKVSANAVEAYTHQDIPFEKIVDALNVQRDTSRAPVVQLMFQLESVAENISLSLPNLEVYNLPIFCDVSKFDLSFFIKHTGQKLQGTIQYNTDLFKPETIENLAQRFTMVVAHVAENPNTSIAQIGLIPTSQRQRILKEFNQSKPLAITQTCLHCLFEEQVKKTPKHNAVIFQKKHWSYQQLNQQANKLANALRTTYQCRYEQPLPIDTLVGLCLDRGTQMIVGILGILKAGAAYVPIDPEYPLPRIRYLLEDSGVNLLVIDRHTCANHPWLKQQNICIDIDKDIDQFNNENPNVVCENSNLAYMIYTSGSTGKPKGVLLEHKGVINRLLWMQDVYQLTSADRVLQKTTYSFDVSVWEFLWPLISGATVVIAGTEYRNPHTLIQLIEEEQVTVAHFVPSLFRLLLNVRAWKQLNSLRLTICGGEPLPTAWSKEYLDKTTGELYNSYGPTEASIAVSHFPCSKQDHLHYDITPLGSPISNVKFYVLDSELRPVATRIPGELHIAGVALARGYHNREELNHQKFIWGFIDGHKQRLYKTGDIVRWLENGNLEFLGRMDHQVKIRGFRIEIEEIEAVILRHPEISQCAVAVRERDRHKQLLAFYTTTRQLSPEDLQAKLHEQLPAYMLPSIFIRLERMPLNTSGKIDRGKLPLEVNTTQDDFIAPTSELEKTLAEIWQQVLHVEHVGIDDNFFSLGGDSILSIQVISKAREAGWKISPKQLFANPTVRLLALVAQKQGSIKISQKSAVGEVPLTPIQQRFFAQNFIQLHHWNQAFLLVCNESLHIPFLQKALGVLIELHDALRLRFSKNSSGWRQFYDDHAEAFTIDIEQCSLPLEKQEQAVRDICTNWQQQLNIEHGPIWKVGILRGHSDGKERLCIAIHHLVIDGVSWRILLEDLQVIYQQLRQRKKFDLPKKTSSFQDWSHALLQYTDNPSLASHIEYWLHTTSKTVPLLPSREKKYTNTQKYSARQRIALSKELTTALLQEIPEVYHTQINDLLLAALTVAFYRWRKQTSVRLDLEGHGREQETVGQVELSRTVGWFTSVFPVHLEMEPREFNWRQIICSIKEQLRAIPDKGFGFGVLQYLHRDSHMRKQLSQTKSQISFNYLGQFNEKTSLWNFSTQAPGESIGDDNHRHYLLDVIGIVRNQQLSIDFIHGPTLDEESIHELAHLYKQSLEQMIAHCRQPKAGGFTPSDFPWLACSQQQLDEILAKNYSSVEAVYPLTNVQQGLLFHTLYAPESGQYCVQLEMEYNGNLSKEVLRCAWQAVVDKYATLRAKFVWEDEVFWQIVHKQVKIEWCELDWREHNQREQKQLLQEYLRQDRNEGFDFKTLGFMRFCLIQMSDECHVLLWTHHHLLLDGWCLPILLEEVAKFYEGHSLGREGNTHRNYFTWLEQQDKKIALDFWKQQMAQVEAVTPLNIQKPGTTLDVYQTDAQIQGYKHQFSQKNTQRMQQFSKEYRVTLNTLAQFAWAKVLSCYSGQQSVVYGTVTSGRSHPVAGLDKHIGLLINTVPVHFDFKEQQTIESLNRLQQTIQKISDYDYVGLPEIQLQSHIPAGTPLFYSLFVYQNYPTNVQKSQGLLLAQVKGHERTNYPLTLSATPGETFQFDVMYNTNCFSLDSIKRLLHHLEQTILNVLESPKKPVQKINILSNLEKKELLEKWNQTQVCYKPKQVLSEYLEVQAEKNPTQIAVQFAEKNLSYHEFNTQVNQVAHAIRKRYMDCYGQNMPAGTLIGICARRNLQMVVAIWGILKAGAAYVPLEPEYPQQRLDYMVEDSEIELLLTQQDILQTHTLCVDKDKIIALEEDFSQYSSQNPIQINNAHDLAYIIYTSGSTGKPKGVMLEHAGVINQTLWMQETYKLQPQESVLHKTPFSFDFSVTELLWPFFVGAKLVIAEAEGHKDTQYLYDTIKKYNITTVHFVPSMFQIFLETTSFEKLTSLRRTFCGGEALSSSLSLKFLTRHTTCALYNLYGPTETSITVSHWPCNAKDHLLYNTTPIGKPIGNIRLYILDRHLCQVPMGVPGELYISGVGLARGYKNRAQLNDEKFIVNPFVREEDLAQDQHSRMYRTGDLVKRMADGNINFLGRIDFQIKLRGFRIELGEIEAVVTNYPSISQCVVVVNKKHQQLLAFYTANEEVSSAALQAKLQDQLPPYMIPNIFTQLEKMPVNTSGKVDRSRLTLEIMAKDSSIPIDDPPKTQMQKWLAAIWCQVLKIDKVSINDDFFYIGGHSLSVMQVVAKIRSQLHIECPVKSLFKHTRLASLATYLEQKKHSFAPAINISKAPLGTPVTLSFAQQRLWFIDRYEEKSAMYNMPLAFKICGDLQIQILNEALNALIQRHCSLRMSFAEQNGLALVDIAGTMQISIALKKTNQKELTQALEREIHTPFDLTTAPLLRATIFETEPLNFILCIVKHHIISDGLSTKIFLQELQEFYSSYLEHREPNVKKLNVEYNDYAHWQQQYLSGDLLKEKIRYWYERLQGYQDLQLPTDYPRPKTLDYQGDTYTFNIGQSLVPDLQAIARKAGGTMFTILLSAFKIVLSRYSGQSDLIVGTPVANRAHEDLEGMIGLFVNTVALRSDLSKDQSFMELLEEISAQTIEAYAHQDMPFEKLIDVLKVERDTSRAAIVQAMFQVQNVEENLSLNLPGVKISNYPIPYHFSKFDFSFSIRQTKESLQGTIQYNTTLFKEQTMARLAEQFQLVVKTVLQTPEIAISQIDLMTVEQRKQVLETFNQSRSLELVEEPIHKLFEQQVKKTPQHTAMMFEDQSLSYRELNERANQFAYTLQERYQQVYDKSLPVDTLVGLCLERDLQAAIAILGIWKAGGAYVPMDPTYPQQRLSYLVDDSDVALLVTDGEILKEKPWLEDCAPVLCANKIGNHNQDNLGATSGVENLAYMIYTSGSTGNPKGALLEHGGVANRLRWMQSEYELTAEDRVLQKTHLSFDVSVWELFWPLICGATVVIASEEQRKSPDLLWELIDKENISVAHFVPAMFRLLLDVPNWEERNGLRLTICGGEALPTAWCQEYLEKTKSELYNSYGPTEASIAVSHFKCNLGDELHYQIAPIGTPISNVRLYVLDSHLRPVAIGSPGELYIAGVALARGYHRRAPLNKERFCVATIAGQQQRLYKTGDIVRHLDNGALQFLGRADYQVKIRGFRIEIEEIEAVILQHPHVTQCAIGIRKQKEHKQLLAFYTTTESLEPQTLQQYLQQQLPSYMIPAAFVPLEHMPLNDSGKIDRARLPLNAIQSQDRTLATTEVEKTLANVWQQVLGIEEIGIHENFFSMGGTLF</sequence>
<dbReference type="Gene3D" id="2.30.38.10">
    <property type="entry name" value="Luciferase, Domain 3"/>
    <property type="match status" value="4"/>
</dbReference>
<dbReference type="Gene3D" id="3.30.559.30">
    <property type="entry name" value="Nonribosomal peptide synthetase, condensation domain"/>
    <property type="match status" value="4"/>
</dbReference>
<evidence type="ECO:0000313" key="8">
    <source>
        <dbReference type="Proteomes" id="UP000326354"/>
    </source>
</evidence>
<gene>
    <name evidence="7" type="ORF">UABAM_01478</name>
</gene>
<dbReference type="GO" id="GO:0044550">
    <property type="term" value="P:secondary metabolite biosynthetic process"/>
    <property type="evidence" value="ECO:0007669"/>
    <property type="project" value="UniProtKB-ARBA"/>
</dbReference>
<evidence type="ECO:0000259" key="6">
    <source>
        <dbReference type="PROSITE" id="PS50075"/>
    </source>
</evidence>
<dbReference type="NCBIfam" id="NF003417">
    <property type="entry name" value="PRK04813.1"/>
    <property type="match status" value="4"/>
</dbReference>
<evidence type="ECO:0000313" key="7">
    <source>
        <dbReference type="EMBL" id="BBM83127.1"/>
    </source>
</evidence>
<dbReference type="CDD" id="cd12114">
    <property type="entry name" value="A_NRPS_TlmIV_like"/>
    <property type="match status" value="1"/>
</dbReference>
<dbReference type="FunFam" id="3.40.50.980:FF:000001">
    <property type="entry name" value="Non-ribosomal peptide synthetase"/>
    <property type="match status" value="4"/>
</dbReference>
<accession>A0A5S9IKC7</accession>
<dbReference type="GO" id="GO:0005737">
    <property type="term" value="C:cytoplasm"/>
    <property type="evidence" value="ECO:0007669"/>
    <property type="project" value="TreeGrafter"/>
</dbReference>
<dbReference type="InterPro" id="IPR036736">
    <property type="entry name" value="ACP-like_sf"/>
</dbReference>
<dbReference type="InterPro" id="IPR020845">
    <property type="entry name" value="AMP-binding_CS"/>
</dbReference>
<feature type="domain" description="Carrier" evidence="6">
    <location>
        <begin position="528"/>
        <end position="603"/>
    </location>
</feature>
<dbReference type="GO" id="GO:0043041">
    <property type="term" value="P:amino acid activation for nonribosomal peptide biosynthetic process"/>
    <property type="evidence" value="ECO:0007669"/>
    <property type="project" value="TreeGrafter"/>
</dbReference>
<dbReference type="Gene3D" id="3.30.300.30">
    <property type="match status" value="4"/>
</dbReference>
<dbReference type="Pfam" id="PF00668">
    <property type="entry name" value="Condensation"/>
    <property type="match status" value="4"/>
</dbReference>
<dbReference type="FunFam" id="3.40.50.980:FF:000002">
    <property type="entry name" value="Enterobactin synthetase component F"/>
    <property type="match status" value="2"/>
</dbReference>
<dbReference type="InterPro" id="IPR000873">
    <property type="entry name" value="AMP-dep_synth/lig_dom"/>
</dbReference>
<evidence type="ECO:0000256" key="4">
    <source>
        <dbReference type="ARBA" id="ARBA00022553"/>
    </source>
</evidence>
<dbReference type="GO" id="GO:0003824">
    <property type="term" value="F:catalytic activity"/>
    <property type="evidence" value="ECO:0007669"/>
    <property type="project" value="InterPro"/>
</dbReference>
<dbReference type="InterPro" id="IPR025110">
    <property type="entry name" value="AMP-bd_C"/>
</dbReference>
<dbReference type="PANTHER" id="PTHR45527:SF1">
    <property type="entry name" value="FATTY ACID SYNTHASE"/>
    <property type="match status" value="1"/>
</dbReference>
<dbReference type="PROSITE" id="PS00455">
    <property type="entry name" value="AMP_BINDING"/>
    <property type="match status" value="4"/>
</dbReference>
<dbReference type="FunFam" id="3.30.300.30:FF:000010">
    <property type="entry name" value="Enterobactin synthetase component F"/>
    <property type="match status" value="1"/>
</dbReference>
<keyword evidence="3" id="KW-0596">Phosphopantetheine</keyword>
<dbReference type="FunFam" id="3.40.50.12780:FF:000012">
    <property type="entry name" value="Non-ribosomal peptide synthetase"/>
    <property type="match status" value="4"/>
</dbReference>
<dbReference type="PANTHER" id="PTHR45527">
    <property type="entry name" value="NONRIBOSOMAL PEPTIDE SYNTHETASE"/>
    <property type="match status" value="1"/>
</dbReference>
<comment type="similarity">
    <text evidence="2">Belongs to the ATP-dependent AMP-binding enzyme family.</text>
</comment>
<dbReference type="SUPFAM" id="SSF56801">
    <property type="entry name" value="Acetyl-CoA synthetase-like"/>
    <property type="match status" value="4"/>
</dbReference>
<feature type="domain" description="Carrier" evidence="6">
    <location>
        <begin position="4160"/>
        <end position="4196"/>
    </location>
</feature>
<dbReference type="CDD" id="cd05930">
    <property type="entry name" value="A_NRPS"/>
    <property type="match status" value="3"/>
</dbReference>
<dbReference type="PROSITE" id="PS50075">
    <property type="entry name" value="CARRIER"/>
    <property type="match status" value="4"/>
</dbReference>
<keyword evidence="8" id="KW-1185">Reference proteome</keyword>
<dbReference type="InterPro" id="IPR009081">
    <property type="entry name" value="PP-bd_ACP"/>
</dbReference>
<dbReference type="SMART" id="SM00823">
    <property type="entry name" value="PKS_PP"/>
    <property type="match status" value="3"/>
</dbReference>
<organism evidence="7 8">
    <name type="scientific">Uabimicrobium amorphum</name>
    <dbReference type="NCBI Taxonomy" id="2596890"/>
    <lineage>
        <taxon>Bacteria</taxon>
        <taxon>Pseudomonadati</taxon>
        <taxon>Planctomycetota</taxon>
        <taxon>Candidatus Uabimicrobiia</taxon>
        <taxon>Candidatus Uabimicrobiales</taxon>
        <taxon>Candidatus Uabimicrobiaceae</taxon>
        <taxon>Candidatus Uabimicrobium</taxon>
    </lineage>
</organism>
<dbReference type="CDD" id="cd19534">
    <property type="entry name" value="E_NRPS"/>
    <property type="match status" value="1"/>
</dbReference>
<dbReference type="Proteomes" id="UP000326354">
    <property type="component" value="Chromosome"/>
</dbReference>
<dbReference type="FunFam" id="1.10.1200.10:FF:000005">
    <property type="entry name" value="Nonribosomal peptide synthetase 1"/>
    <property type="match status" value="3"/>
</dbReference>
<feature type="domain" description="Carrier" evidence="6">
    <location>
        <begin position="3107"/>
        <end position="3182"/>
    </location>
</feature>
<dbReference type="FunFam" id="3.30.300.30:FF:000015">
    <property type="entry name" value="Nonribosomal peptide synthase SidD"/>
    <property type="match status" value="1"/>
</dbReference>
<dbReference type="NCBIfam" id="TIGR01733">
    <property type="entry name" value="AA-adenyl-dom"/>
    <property type="match status" value="4"/>
</dbReference>
<dbReference type="Pfam" id="PF13193">
    <property type="entry name" value="AMP-binding_C"/>
    <property type="match status" value="4"/>
</dbReference>
<dbReference type="OrthoDB" id="9778383at2"/>
<dbReference type="GO" id="GO:0031177">
    <property type="term" value="F:phosphopantetheine binding"/>
    <property type="evidence" value="ECO:0007669"/>
    <property type="project" value="InterPro"/>
</dbReference>
<dbReference type="NCBIfam" id="TIGR01720">
    <property type="entry name" value="NRPS-para261"/>
    <property type="match status" value="1"/>
</dbReference>
<dbReference type="InterPro" id="IPR045851">
    <property type="entry name" value="AMP-bd_C_sf"/>
</dbReference>
<dbReference type="Gene3D" id="3.40.50.980">
    <property type="match status" value="8"/>
</dbReference>